<dbReference type="AlphaFoldDB" id="A0A443RYT2"/>
<dbReference type="Proteomes" id="UP000288716">
    <property type="component" value="Unassembled WGS sequence"/>
</dbReference>
<dbReference type="InterPro" id="IPR048278">
    <property type="entry name" value="PFN"/>
</dbReference>
<dbReference type="GO" id="GO:0005938">
    <property type="term" value="C:cell cortex"/>
    <property type="evidence" value="ECO:0007669"/>
    <property type="project" value="TreeGrafter"/>
</dbReference>
<dbReference type="EMBL" id="NCKV01018008">
    <property type="protein sequence ID" value="RWS20375.1"/>
    <property type="molecule type" value="Genomic_DNA"/>
</dbReference>
<accession>A0A443RYT2</accession>
<evidence type="ECO:0000313" key="7">
    <source>
        <dbReference type="EMBL" id="RWS20375.1"/>
    </source>
</evidence>
<evidence type="ECO:0000256" key="5">
    <source>
        <dbReference type="ARBA" id="ARBA00023203"/>
    </source>
</evidence>
<dbReference type="SUPFAM" id="SSF55770">
    <property type="entry name" value="Profilin (actin-binding protein)"/>
    <property type="match status" value="1"/>
</dbReference>
<dbReference type="GO" id="GO:0005856">
    <property type="term" value="C:cytoskeleton"/>
    <property type="evidence" value="ECO:0007669"/>
    <property type="project" value="UniProtKB-SubCell"/>
</dbReference>
<dbReference type="InterPro" id="IPR036140">
    <property type="entry name" value="PFN_sf"/>
</dbReference>
<comment type="similarity">
    <text evidence="2">Belongs to the profilin family.</text>
</comment>
<dbReference type="VEuPathDB" id="VectorBase:LDEU011665"/>
<protein>
    <submittedName>
        <fullName evidence="7">Profilin-5-like protein</fullName>
    </submittedName>
</protein>
<name>A0A443RYT2_9ACAR</name>
<gene>
    <name evidence="7" type="ORF">B4U80_06314</name>
</gene>
<evidence type="ECO:0000256" key="4">
    <source>
        <dbReference type="ARBA" id="ARBA00022490"/>
    </source>
</evidence>
<keyword evidence="8" id="KW-1185">Reference proteome</keyword>
<reference evidence="7 8" key="1">
    <citation type="journal article" date="2018" name="Gigascience">
        <title>Genomes of trombidid mites reveal novel predicted allergens and laterally-transferred genes associated with secondary metabolism.</title>
        <authorList>
            <person name="Dong X."/>
            <person name="Chaisiri K."/>
            <person name="Xia D."/>
            <person name="Armstrong S.D."/>
            <person name="Fang Y."/>
            <person name="Donnelly M.J."/>
            <person name="Kadowaki T."/>
            <person name="McGarry J.W."/>
            <person name="Darby A.C."/>
            <person name="Makepeace B.L."/>
        </authorList>
    </citation>
    <scope>NUCLEOTIDE SEQUENCE [LARGE SCALE GENOMIC DNA]</scope>
    <source>
        <strain evidence="7">UoL-UT</strain>
    </source>
</reference>
<dbReference type="InterPro" id="IPR005455">
    <property type="entry name" value="PFN_euk"/>
</dbReference>
<comment type="subunit">
    <text evidence="3">Occurs in many kinds of cells as a complex with monomeric actin in a 1:1 ratio.</text>
</comment>
<dbReference type="PANTHER" id="PTHR11604">
    <property type="entry name" value="PROFILIN"/>
    <property type="match status" value="1"/>
</dbReference>
<evidence type="ECO:0000256" key="6">
    <source>
        <dbReference type="ARBA" id="ARBA00023212"/>
    </source>
</evidence>
<dbReference type="Pfam" id="PF00235">
    <property type="entry name" value="Profilin"/>
    <property type="match status" value="1"/>
</dbReference>
<evidence type="ECO:0000256" key="3">
    <source>
        <dbReference type="ARBA" id="ARBA00011583"/>
    </source>
</evidence>
<dbReference type="PRINTS" id="PR00392">
    <property type="entry name" value="PROFILIN"/>
</dbReference>
<comment type="caution">
    <text evidence="7">The sequence shown here is derived from an EMBL/GenBank/DDBJ whole genome shotgun (WGS) entry which is preliminary data.</text>
</comment>
<keyword evidence="6" id="KW-0206">Cytoskeleton</keyword>
<dbReference type="Gene3D" id="3.30.450.30">
    <property type="entry name" value="Dynein light chain 2a, cytoplasmic"/>
    <property type="match status" value="1"/>
</dbReference>
<evidence type="ECO:0000313" key="8">
    <source>
        <dbReference type="Proteomes" id="UP000288716"/>
    </source>
</evidence>
<dbReference type="PANTHER" id="PTHR11604:SF0">
    <property type="entry name" value="PROFILIN"/>
    <property type="match status" value="1"/>
</dbReference>
<dbReference type="GO" id="GO:0003785">
    <property type="term" value="F:actin monomer binding"/>
    <property type="evidence" value="ECO:0007669"/>
    <property type="project" value="TreeGrafter"/>
</dbReference>
<evidence type="ECO:0000256" key="1">
    <source>
        <dbReference type="ARBA" id="ARBA00004245"/>
    </source>
</evidence>
<organism evidence="7 8">
    <name type="scientific">Leptotrombidium deliense</name>
    <dbReference type="NCBI Taxonomy" id="299467"/>
    <lineage>
        <taxon>Eukaryota</taxon>
        <taxon>Metazoa</taxon>
        <taxon>Ecdysozoa</taxon>
        <taxon>Arthropoda</taxon>
        <taxon>Chelicerata</taxon>
        <taxon>Arachnida</taxon>
        <taxon>Acari</taxon>
        <taxon>Acariformes</taxon>
        <taxon>Trombidiformes</taxon>
        <taxon>Prostigmata</taxon>
        <taxon>Anystina</taxon>
        <taxon>Parasitengona</taxon>
        <taxon>Trombiculoidea</taxon>
        <taxon>Trombiculidae</taxon>
        <taxon>Leptotrombidium</taxon>
    </lineage>
</organism>
<dbReference type="STRING" id="299467.A0A443RYT2"/>
<evidence type="ECO:0000256" key="2">
    <source>
        <dbReference type="ARBA" id="ARBA00010058"/>
    </source>
</evidence>
<sequence length="85" mass="9088">MNAICDAMRSGPGIFNENGIQLGGEKYFCVLAESNLVRGRKGTSALCMVTTNTCLLVAATTDGFPPGQLNTVLEKLADFLRANNY</sequence>
<keyword evidence="5" id="KW-0009">Actin-binding</keyword>
<dbReference type="OrthoDB" id="421374at2759"/>
<keyword evidence="4" id="KW-0963">Cytoplasm</keyword>
<proteinExistence type="inferred from homology"/>
<comment type="subcellular location">
    <subcellularLocation>
        <location evidence="1">Cytoplasm</location>
        <location evidence="1">Cytoskeleton</location>
    </subcellularLocation>
</comment>